<keyword evidence="2" id="KW-1185">Reference proteome</keyword>
<comment type="caution">
    <text evidence="1">The sequence shown here is derived from an EMBL/GenBank/DDBJ whole genome shotgun (WGS) entry which is preliminary data.</text>
</comment>
<evidence type="ECO:0000313" key="1">
    <source>
        <dbReference type="EMBL" id="GAA5200736.1"/>
    </source>
</evidence>
<dbReference type="Proteomes" id="UP001501570">
    <property type="component" value="Unassembled WGS sequence"/>
</dbReference>
<protein>
    <submittedName>
        <fullName evidence="1">Uncharacterized protein</fullName>
    </submittedName>
</protein>
<evidence type="ECO:0000313" key="2">
    <source>
        <dbReference type="Proteomes" id="UP001501570"/>
    </source>
</evidence>
<accession>A0ABP9SSZ9</accession>
<sequence>MGPDCQNAGVDDALTVLSREFEAVEGSFLLRLRADRVWDRAAFSRLERTMRMACGQYEGRDDLPRWMAEGFYEVSHFVAEWSGHPNFPRPQPAQYYQDCLGRLRDLADWFFRGWHAYQEPHVWRDL</sequence>
<organism evidence="1 2">
    <name type="scientific">Rugosimonospora acidiphila</name>
    <dbReference type="NCBI Taxonomy" id="556531"/>
    <lineage>
        <taxon>Bacteria</taxon>
        <taxon>Bacillati</taxon>
        <taxon>Actinomycetota</taxon>
        <taxon>Actinomycetes</taxon>
        <taxon>Micromonosporales</taxon>
        <taxon>Micromonosporaceae</taxon>
        <taxon>Rugosimonospora</taxon>
    </lineage>
</organism>
<proteinExistence type="predicted"/>
<reference evidence="2" key="1">
    <citation type="journal article" date="2019" name="Int. J. Syst. Evol. Microbiol.">
        <title>The Global Catalogue of Microorganisms (GCM) 10K type strain sequencing project: providing services to taxonomists for standard genome sequencing and annotation.</title>
        <authorList>
            <consortium name="The Broad Institute Genomics Platform"/>
            <consortium name="The Broad Institute Genome Sequencing Center for Infectious Disease"/>
            <person name="Wu L."/>
            <person name="Ma J."/>
        </authorList>
    </citation>
    <scope>NUCLEOTIDE SEQUENCE [LARGE SCALE GENOMIC DNA]</scope>
    <source>
        <strain evidence="2">JCM 18304</strain>
    </source>
</reference>
<gene>
    <name evidence="1" type="ORF">GCM10023322_79240</name>
</gene>
<dbReference type="EMBL" id="BAABJQ010000045">
    <property type="protein sequence ID" value="GAA5200736.1"/>
    <property type="molecule type" value="Genomic_DNA"/>
</dbReference>
<name>A0ABP9SSZ9_9ACTN</name>